<feature type="compositionally biased region" description="Low complexity" evidence="5">
    <location>
        <begin position="598"/>
        <end position="616"/>
    </location>
</feature>
<reference evidence="9 10" key="1">
    <citation type="submission" date="2017-03" db="EMBL/GenBank/DDBJ databases">
        <title>Lifting the veil on microbial sulfur biogeochemistry in mining wastewaters.</title>
        <authorList>
            <person name="Kantor R.S."/>
            <person name="Colenbrander Nelson T."/>
            <person name="Marshall S."/>
            <person name="Bennett D."/>
            <person name="Apte S."/>
            <person name="Camacho D."/>
            <person name="Thomas B.C."/>
            <person name="Warren L.A."/>
            <person name="Banfield J.F."/>
        </authorList>
    </citation>
    <scope>NUCLEOTIDE SEQUENCE [LARGE SCALE GENOMIC DNA]</scope>
    <source>
        <strain evidence="9">32-68-21</strain>
    </source>
</reference>
<gene>
    <name evidence="9" type="ORF">B7Y86_00175</name>
</gene>
<dbReference type="CDD" id="cd11386">
    <property type="entry name" value="MCP_signal"/>
    <property type="match status" value="1"/>
</dbReference>
<dbReference type="SUPFAM" id="SSF58104">
    <property type="entry name" value="Methyl-accepting chemotaxis protein (MCP) signaling domain"/>
    <property type="match status" value="1"/>
</dbReference>
<dbReference type="SMART" id="SM00283">
    <property type="entry name" value="MA"/>
    <property type="match status" value="1"/>
</dbReference>
<dbReference type="Pfam" id="PF00672">
    <property type="entry name" value="HAMP"/>
    <property type="match status" value="1"/>
</dbReference>
<dbReference type="Proteomes" id="UP000216147">
    <property type="component" value="Unassembled WGS sequence"/>
</dbReference>
<keyword evidence="6" id="KW-1133">Transmembrane helix</keyword>
<dbReference type="GO" id="GO:0006935">
    <property type="term" value="P:chemotaxis"/>
    <property type="evidence" value="ECO:0007669"/>
    <property type="project" value="UniProtKB-KW"/>
</dbReference>
<keyword evidence="6" id="KW-0812">Transmembrane</keyword>
<dbReference type="InterPro" id="IPR004089">
    <property type="entry name" value="MCPsignal_dom"/>
</dbReference>
<dbReference type="InterPro" id="IPR004090">
    <property type="entry name" value="Chemotax_Me-accpt_rcpt"/>
</dbReference>
<dbReference type="CDD" id="cd06225">
    <property type="entry name" value="HAMP"/>
    <property type="match status" value="1"/>
</dbReference>
<keyword evidence="4" id="KW-0807">Transducer</keyword>
<comment type="subcellular location">
    <subcellularLocation>
        <location evidence="1">Membrane</location>
    </subcellularLocation>
</comment>
<evidence type="ECO:0000256" key="2">
    <source>
        <dbReference type="ARBA" id="ARBA00022500"/>
    </source>
</evidence>
<dbReference type="SMART" id="SM00304">
    <property type="entry name" value="HAMP"/>
    <property type="match status" value="2"/>
</dbReference>
<keyword evidence="2" id="KW-0145">Chemotaxis</keyword>
<sequence>MTLDNVKISRKLAGAFAFIVLTIVALGAAIFLQVGALETRKEAVSKEHKTLETLNGLEMSMARVESSTRAYLVYQNPNYLQVIEEESKAFDADIVQLRAGLAHIDGAAGRIDTLAQAEAAYRAEIVQKEIRLAANPATLGQAVALVQSGIAGRYMDEVTKAFDDIRSRSQGRIDAADTANEAAFDAARLTLMLGVGLALILSVAFGLILTKSIATPVVAMTAAMRRLADGDKTVEVPAVGRKDEIGEMAQAVLAFKEAAIANERLELEATSGRETGERERARNQEISAAAAREQALVVSALGEGLDHLTRGDLTYTLTQSFPEDYVKLKDDFNAAIGQLKEAMSVVAGNVSAIRSGAGEIAQASDDLSRRTEQQAASLEETAAALDEITATVNRTASGARQASDTVQAAKGDAETSGNVVRDAVSAMGAIEKSAQEISQIIGVIDEIAFQTNLLALNAGVEAARAGDAGRGFAVVASEVRALAQRSAEAAKEIKVLISASTSQVNAGVALVGQTGEALQRIVGRVAEIDGLVSEIAASAQEQATGLQQVNTAVNQMDQVTQQNAAMVEESTAASHSLSQEAATLAGSVSRFQIGAVAEAPAARSAPRPQSRPANRPVAQMRTVGSGGAARKPQPVASEDGWEEF</sequence>
<comment type="similarity">
    <text evidence="3">Belongs to the methyl-accepting chemotaxis (MCP) protein family.</text>
</comment>
<dbReference type="SUPFAM" id="SSF158472">
    <property type="entry name" value="HAMP domain-like"/>
    <property type="match status" value="1"/>
</dbReference>
<dbReference type="PROSITE" id="PS50885">
    <property type="entry name" value="HAMP"/>
    <property type="match status" value="2"/>
</dbReference>
<dbReference type="AlphaFoldDB" id="A0A258HQQ0"/>
<dbReference type="PANTHER" id="PTHR43531:SF11">
    <property type="entry name" value="METHYL-ACCEPTING CHEMOTAXIS PROTEIN 3"/>
    <property type="match status" value="1"/>
</dbReference>
<dbReference type="PANTHER" id="PTHR43531">
    <property type="entry name" value="PROTEIN ICFG"/>
    <property type="match status" value="1"/>
</dbReference>
<dbReference type="FunFam" id="1.10.287.950:FF:000001">
    <property type="entry name" value="Methyl-accepting chemotaxis sensory transducer"/>
    <property type="match status" value="1"/>
</dbReference>
<feature type="domain" description="Methyl-accepting transducer" evidence="7">
    <location>
        <begin position="349"/>
        <end position="578"/>
    </location>
</feature>
<proteinExistence type="inferred from homology"/>
<evidence type="ECO:0000259" key="8">
    <source>
        <dbReference type="PROSITE" id="PS50885"/>
    </source>
</evidence>
<evidence type="ECO:0000256" key="4">
    <source>
        <dbReference type="PROSITE-ProRule" id="PRU00284"/>
    </source>
</evidence>
<evidence type="ECO:0000256" key="1">
    <source>
        <dbReference type="ARBA" id="ARBA00004370"/>
    </source>
</evidence>
<dbReference type="Gene3D" id="6.10.340.10">
    <property type="match status" value="1"/>
</dbReference>
<evidence type="ECO:0000313" key="9">
    <source>
        <dbReference type="EMBL" id="OYX58887.1"/>
    </source>
</evidence>
<keyword evidence="6" id="KW-0472">Membrane</keyword>
<evidence type="ECO:0000313" key="10">
    <source>
        <dbReference type="Proteomes" id="UP000216147"/>
    </source>
</evidence>
<dbReference type="GO" id="GO:0007165">
    <property type="term" value="P:signal transduction"/>
    <property type="evidence" value="ECO:0007669"/>
    <property type="project" value="UniProtKB-KW"/>
</dbReference>
<evidence type="ECO:0000256" key="6">
    <source>
        <dbReference type="SAM" id="Phobius"/>
    </source>
</evidence>
<dbReference type="GO" id="GO:0004888">
    <property type="term" value="F:transmembrane signaling receptor activity"/>
    <property type="evidence" value="ECO:0007669"/>
    <property type="project" value="InterPro"/>
</dbReference>
<feature type="domain" description="HAMP" evidence="8">
    <location>
        <begin position="292"/>
        <end position="344"/>
    </location>
</feature>
<feature type="transmembrane region" description="Helical" evidence="6">
    <location>
        <begin position="12"/>
        <end position="32"/>
    </location>
</feature>
<dbReference type="Pfam" id="PF00015">
    <property type="entry name" value="MCPsignal"/>
    <property type="match status" value="1"/>
</dbReference>
<dbReference type="InterPro" id="IPR007891">
    <property type="entry name" value="CHASE3"/>
</dbReference>
<dbReference type="GO" id="GO:0005886">
    <property type="term" value="C:plasma membrane"/>
    <property type="evidence" value="ECO:0007669"/>
    <property type="project" value="TreeGrafter"/>
</dbReference>
<dbReference type="Gene3D" id="1.10.287.950">
    <property type="entry name" value="Methyl-accepting chemotaxis protein"/>
    <property type="match status" value="1"/>
</dbReference>
<name>A0A258HQQ0_9CAUL</name>
<evidence type="ECO:0000256" key="3">
    <source>
        <dbReference type="ARBA" id="ARBA00029447"/>
    </source>
</evidence>
<evidence type="ECO:0000256" key="5">
    <source>
        <dbReference type="SAM" id="MobiDB-lite"/>
    </source>
</evidence>
<dbReference type="Pfam" id="PF05227">
    <property type="entry name" value="CHASE3"/>
    <property type="match status" value="1"/>
</dbReference>
<evidence type="ECO:0000259" key="7">
    <source>
        <dbReference type="PROSITE" id="PS50111"/>
    </source>
</evidence>
<dbReference type="PROSITE" id="PS50111">
    <property type="entry name" value="CHEMOTAXIS_TRANSDUC_2"/>
    <property type="match status" value="1"/>
</dbReference>
<feature type="domain" description="HAMP" evidence="8">
    <location>
        <begin position="211"/>
        <end position="264"/>
    </location>
</feature>
<feature type="transmembrane region" description="Helical" evidence="6">
    <location>
        <begin position="189"/>
        <end position="209"/>
    </location>
</feature>
<dbReference type="InterPro" id="IPR003660">
    <property type="entry name" value="HAMP_dom"/>
</dbReference>
<feature type="region of interest" description="Disordered" evidence="5">
    <location>
        <begin position="598"/>
        <end position="644"/>
    </location>
</feature>
<comment type="caution">
    <text evidence="9">The sequence shown here is derived from an EMBL/GenBank/DDBJ whole genome shotgun (WGS) entry which is preliminary data.</text>
</comment>
<organism evidence="9 10">
    <name type="scientific">Brevundimonas subvibrioides</name>
    <dbReference type="NCBI Taxonomy" id="74313"/>
    <lineage>
        <taxon>Bacteria</taxon>
        <taxon>Pseudomonadati</taxon>
        <taxon>Pseudomonadota</taxon>
        <taxon>Alphaproteobacteria</taxon>
        <taxon>Caulobacterales</taxon>
        <taxon>Caulobacteraceae</taxon>
        <taxon>Brevundimonas</taxon>
    </lineage>
</organism>
<dbReference type="InterPro" id="IPR051310">
    <property type="entry name" value="MCP_chemotaxis"/>
</dbReference>
<dbReference type="PRINTS" id="PR00260">
    <property type="entry name" value="CHEMTRNSDUCR"/>
</dbReference>
<dbReference type="EMBL" id="NCEQ01000001">
    <property type="protein sequence ID" value="OYX58887.1"/>
    <property type="molecule type" value="Genomic_DNA"/>
</dbReference>
<accession>A0A258HQQ0</accession>
<protein>
    <submittedName>
        <fullName evidence="9">Chemotaxis protein</fullName>
    </submittedName>
</protein>